<sequence>MADQERKEREHQAQNPAGEKVSLENGWDPYGSGAPDASVNQYGYDPGYWQQPGAVPQPAPYGGWQTSAYPSPCSEAQTASSPGFAYGTPPQQHAPAPYPSYPHYPSYYFPYHYNPYHHYHPYPHYPPHYPHYYPSPYPGSRRSTED</sequence>
<reference evidence="3" key="1">
    <citation type="journal article" date="2019" name="Int. J. Syst. Evol. Microbiol.">
        <title>The Global Catalogue of Microorganisms (GCM) 10K type strain sequencing project: providing services to taxonomists for standard genome sequencing and annotation.</title>
        <authorList>
            <consortium name="The Broad Institute Genomics Platform"/>
            <consortium name="The Broad Institute Genome Sequencing Center for Infectious Disease"/>
            <person name="Wu L."/>
            <person name="Ma J."/>
        </authorList>
    </citation>
    <scope>NUCLEOTIDE SEQUENCE [LARGE SCALE GENOMIC DNA]</scope>
    <source>
        <strain evidence="3">S1</strain>
    </source>
</reference>
<evidence type="ECO:0000256" key="1">
    <source>
        <dbReference type="SAM" id="MobiDB-lite"/>
    </source>
</evidence>
<feature type="region of interest" description="Disordered" evidence="1">
    <location>
        <begin position="1"/>
        <end position="36"/>
    </location>
</feature>
<comment type="caution">
    <text evidence="2">The sequence shown here is derived from an EMBL/GenBank/DDBJ whole genome shotgun (WGS) entry which is preliminary data.</text>
</comment>
<proteinExistence type="predicted"/>
<evidence type="ECO:0000313" key="3">
    <source>
        <dbReference type="Proteomes" id="UP001597282"/>
    </source>
</evidence>
<name>A0ABW4CC75_9BACL</name>
<keyword evidence="3" id="KW-1185">Reference proteome</keyword>
<accession>A0ABW4CC75</accession>
<organism evidence="2 3">
    <name type="scientific">Kroppenstedtia sanguinis</name>
    <dbReference type="NCBI Taxonomy" id="1380684"/>
    <lineage>
        <taxon>Bacteria</taxon>
        <taxon>Bacillati</taxon>
        <taxon>Bacillota</taxon>
        <taxon>Bacilli</taxon>
        <taxon>Bacillales</taxon>
        <taxon>Thermoactinomycetaceae</taxon>
        <taxon>Kroppenstedtia</taxon>
    </lineage>
</organism>
<protein>
    <submittedName>
        <fullName evidence="2">Uncharacterized protein</fullName>
    </submittedName>
</protein>
<gene>
    <name evidence="2" type="ORF">ACFQ4Y_15805</name>
</gene>
<dbReference type="Proteomes" id="UP001597282">
    <property type="component" value="Unassembled WGS sequence"/>
</dbReference>
<evidence type="ECO:0000313" key="2">
    <source>
        <dbReference type="EMBL" id="MFD1428369.1"/>
    </source>
</evidence>
<feature type="compositionally biased region" description="Basic and acidic residues" evidence="1">
    <location>
        <begin position="1"/>
        <end position="12"/>
    </location>
</feature>
<dbReference type="RefSeq" id="WP_380167206.1">
    <property type="nucleotide sequence ID" value="NZ_JBHTNU010000022.1"/>
</dbReference>
<feature type="compositionally biased region" description="Polar residues" evidence="1">
    <location>
        <begin position="71"/>
        <end position="81"/>
    </location>
</feature>
<dbReference type="EMBL" id="JBHTNU010000022">
    <property type="protein sequence ID" value="MFD1428369.1"/>
    <property type="molecule type" value="Genomic_DNA"/>
</dbReference>
<feature type="region of interest" description="Disordered" evidence="1">
    <location>
        <begin position="71"/>
        <end position="92"/>
    </location>
</feature>